<evidence type="ECO:0000313" key="2">
    <source>
        <dbReference type="EMBL" id="MBW64128.1"/>
    </source>
</evidence>
<feature type="chain" id="PRO_5014960595" evidence="1">
    <location>
        <begin position="23"/>
        <end position="66"/>
    </location>
</feature>
<protein>
    <submittedName>
        <fullName evidence="2">Putative secreted protein</fullName>
    </submittedName>
</protein>
<dbReference type="AlphaFoldDB" id="A0A2M4CGT7"/>
<keyword evidence="1" id="KW-0732">Signal</keyword>
<evidence type="ECO:0000256" key="1">
    <source>
        <dbReference type="SAM" id="SignalP"/>
    </source>
</evidence>
<accession>A0A2M4CGT7</accession>
<dbReference type="PROSITE" id="PS51257">
    <property type="entry name" value="PROKAR_LIPOPROTEIN"/>
    <property type="match status" value="1"/>
</dbReference>
<name>A0A2M4CGT7_9DIPT</name>
<organism evidence="2">
    <name type="scientific">Anopheles marajoara</name>
    <dbReference type="NCBI Taxonomy" id="58244"/>
    <lineage>
        <taxon>Eukaryota</taxon>
        <taxon>Metazoa</taxon>
        <taxon>Ecdysozoa</taxon>
        <taxon>Arthropoda</taxon>
        <taxon>Hexapoda</taxon>
        <taxon>Insecta</taxon>
        <taxon>Pterygota</taxon>
        <taxon>Neoptera</taxon>
        <taxon>Endopterygota</taxon>
        <taxon>Diptera</taxon>
        <taxon>Nematocera</taxon>
        <taxon>Culicoidea</taxon>
        <taxon>Culicidae</taxon>
        <taxon>Anophelinae</taxon>
        <taxon>Anopheles</taxon>
    </lineage>
</organism>
<proteinExistence type="predicted"/>
<reference evidence="2" key="1">
    <citation type="submission" date="2018-01" db="EMBL/GenBank/DDBJ databases">
        <title>An insight into the sialome of Amazonian anophelines.</title>
        <authorList>
            <person name="Ribeiro J.M."/>
            <person name="Scarpassa V."/>
            <person name="Calvo E."/>
        </authorList>
    </citation>
    <scope>NUCLEOTIDE SEQUENCE</scope>
    <source>
        <tissue evidence="2">Salivary glands</tissue>
    </source>
</reference>
<sequence>MRWKCPLLLVAMTVTGCCTTTAQPKRYGTSKRVSPFMVSEILGKDLLTLCIQNGALYTGATTSDSK</sequence>
<feature type="signal peptide" evidence="1">
    <location>
        <begin position="1"/>
        <end position="22"/>
    </location>
</feature>
<dbReference type="EMBL" id="GGFJ01014987">
    <property type="protein sequence ID" value="MBW64128.1"/>
    <property type="molecule type" value="Transcribed_RNA"/>
</dbReference>